<feature type="transmembrane region" description="Helical" evidence="1">
    <location>
        <begin position="38"/>
        <end position="60"/>
    </location>
</feature>
<keyword evidence="1" id="KW-0812">Transmembrane</keyword>
<evidence type="ECO:0000256" key="1">
    <source>
        <dbReference type="SAM" id="Phobius"/>
    </source>
</evidence>
<dbReference type="Proteomes" id="UP000184130">
    <property type="component" value="Unassembled WGS sequence"/>
</dbReference>
<dbReference type="AlphaFoldDB" id="A0A1M6T989"/>
<feature type="transmembrane region" description="Helical" evidence="1">
    <location>
        <begin position="235"/>
        <end position="256"/>
    </location>
</feature>
<dbReference type="InterPro" id="IPR038770">
    <property type="entry name" value="Na+/solute_symporter_sf"/>
</dbReference>
<dbReference type="RefSeq" id="WP_073206191.1">
    <property type="nucleotide sequence ID" value="NZ_FRBD01000005.1"/>
</dbReference>
<gene>
    <name evidence="2" type="ORF">SAMN05216463_10585</name>
</gene>
<feature type="transmembrane region" description="Helical" evidence="1">
    <location>
        <begin position="104"/>
        <end position="123"/>
    </location>
</feature>
<keyword evidence="1" id="KW-0472">Membrane</keyword>
<reference evidence="2 3" key="1">
    <citation type="submission" date="2016-11" db="EMBL/GenBank/DDBJ databases">
        <authorList>
            <person name="Jaros S."/>
            <person name="Januszkiewicz K."/>
            <person name="Wedrychowicz H."/>
        </authorList>
    </citation>
    <scope>NUCLEOTIDE SEQUENCE [LARGE SCALE GENOMIC DNA]</scope>
    <source>
        <strain evidence="2 3">KHT3</strain>
    </source>
</reference>
<feature type="transmembrane region" description="Helical" evidence="1">
    <location>
        <begin position="72"/>
        <end position="92"/>
    </location>
</feature>
<name>A0A1M6T989_XYLRU</name>
<dbReference type="EMBL" id="FRBD01000005">
    <property type="protein sequence ID" value="SHK53530.1"/>
    <property type="molecule type" value="Genomic_DNA"/>
</dbReference>
<dbReference type="Gene3D" id="1.20.1530.20">
    <property type="match status" value="1"/>
</dbReference>
<accession>A0A1M6T989</accession>
<sequence>MKLKQFLKDWTLPVAIAVGTVVYLLFYYVPFLDGAGDALGQVVDAIFPFMVFSTLFSTYCRIDFHQMRPHRWHIGVLVSQVAIVALNVWIIFQVDADPEQKLLWESVLTCIIGPAATAAPVVTAKIGGNINTMTAYVVMSAFASALMIPAVFPLLERGASAGFWEVFFIILQKLAMVLVAPLVLGWLVQHYAKRLCEWIVSIPDLSFYLWAAQLAVTSGVTVRNIVHSDAALRTLIMIAVLSLILCFVLFLVGRWIGRQLGDEIDGGQASFQKNTALSIWVAYVYLNPVASVGAGCYVLWQNIVNSIELYEYRKKVVSRN</sequence>
<feature type="transmembrane region" description="Helical" evidence="1">
    <location>
        <begin position="135"/>
        <end position="155"/>
    </location>
</feature>
<dbReference type="OrthoDB" id="9809647at2"/>
<organism evidence="2 3">
    <name type="scientific">Xylanibacter ruminicola</name>
    <name type="common">Prevotella ruminicola</name>
    <dbReference type="NCBI Taxonomy" id="839"/>
    <lineage>
        <taxon>Bacteria</taxon>
        <taxon>Pseudomonadati</taxon>
        <taxon>Bacteroidota</taxon>
        <taxon>Bacteroidia</taxon>
        <taxon>Bacteroidales</taxon>
        <taxon>Prevotellaceae</taxon>
        <taxon>Xylanibacter</taxon>
    </lineage>
</organism>
<feature type="transmembrane region" description="Helical" evidence="1">
    <location>
        <begin position="277"/>
        <end position="300"/>
    </location>
</feature>
<feature type="transmembrane region" description="Helical" evidence="1">
    <location>
        <begin position="167"/>
        <end position="188"/>
    </location>
</feature>
<protein>
    <submittedName>
        <fullName evidence="2">Bile acid:Na+ symporter, BASS family</fullName>
    </submittedName>
</protein>
<evidence type="ECO:0000313" key="2">
    <source>
        <dbReference type="EMBL" id="SHK53530.1"/>
    </source>
</evidence>
<evidence type="ECO:0000313" key="3">
    <source>
        <dbReference type="Proteomes" id="UP000184130"/>
    </source>
</evidence>
<keyword evidence="1" id="KW-1133">Transmembrane helix</keyword>
<proteinExistence type="predicted"/>
<feature type="transmembrane region" description="Helical" evidence="1">
    <location>
        <begin position="12"/>
        <end position="32"/>
    </location>
</feature>